<name>A0A917UUB7_9DEIO</name>
<dbReference type="PANTHER" id="PTHR35788">
    <property type="entry name" value="EXPORTED PROTEIN-RELATED"/>
    <property type="match status" value="1"/>
</dbReference>
<dbReference type="InterPro" id="IPR052913">
    <property type="entry name" value="Glycopeptide_resist_protein"/>
</dbReference>
<evidence type="ECO:0000256" key="1">
    <source>
        <dbReference type="SAM" id="SignalP"/>
    </source>
</evidence>
<protein>
    <recommendedName>
        <fullName evidence="4">Vancomycin resistance protein</fullName>
    </recommendedName>
</protein>
<reference evidence="2" key="1">
    <citation type="journal article" date="2014" name="Int. J. Syst. Evol. Microbiol.">
        <title>Complete genome sequence of Corynebacterium casei LMG S-19264T (=DSM 44701T), isolated from a smear-ripened cheese.</title>
        <authorList>
            <consortium name="US DOE Joint Genome Institute (JGI-PGF)"/>
            <person name="Walter F."/>
            <person name="Albersmeier A."/>
            <person name="Kalinowski J."/>
            <person name="Ruckert C."/>
        </authorList>
    </citation>
    <scope>NUCLEOTIDE SEQUENCE</scope>
    <source>
        <strain evidence="2">JCM 14371</strain>
    </source>
</reference>
<dbReference type="RefSeq" id="WP_188964410.1">
    <property type="nucleotide sequence ID" value="NZ_BMOE01000016.1"/>
</dbReference>
<sequence length="405" mass="43580">MRDVNRLLTVTVALAAALLPTAAHAATPTQQAPRKAAPAQAAAFKLVLNAQEPRITGGKLQKIDVTKSWPMNDKGVTASRGAKKFSSLLSAGLDAAQKQIDARAPKPATFRNVGGHWTATQQNGWTLDREATKQAILKAILAGQDRAEAVVKVTAPTRSVQVLADRGVLEHVSTGTSSFKGSPAFRVTNVLVGAQKLDNFFVAPGHTFDFAKEVGDISASTGFVKGYVISGGTLEKEDGGGICQVSTTIFRAMYQAGLPIVERHEHSHRVEYYDPVGFEATVYAPAKNLRMKNDTARYLFVQASWDRKAQTLRFDLFGTKPDRTVSIGKPVVTDFKPAATPSYTPDNRVRPGGRRLLDVPVQGMTSTIVRTIKAPGGKVTRDTLKSVYKPWGAVYGVAPGDARLK</sequence>
<organism evidence="2 3">
    <name type="scientific">Deinococcus aquiradiocola</name>
    <dbReference type="NCBI Taxonomy" id="393059"/>
    <lineage>
        <taxon>Bacteria</taxon>
        <taxon>Thermotogati</taxon>
        <taxon>Deinococcota</taxon>
        <taxon>Deinococci</taxon>
        <taxon>Deinococcales</taxon>
        <taxon>Deinococcaceae</taxon>
        <taxon>Deinococcus</taxon>
    </lineage>
</organism>
<dbReference type="Pfam" id="PF04294">
    <property type="entry name" value="VanW"/>
    <property type="match status" value="1"/>
</dbReference>
<dbReference type="Proteomes" id="UP000635726">
    <property type="component" value="Unassembled WGS sequence"/>
</dbReference>
<dbReference type="EMBL" id="BMOE01000016">
    <property type="protein sequence ID" value="GGJ86462.1"/>
    <property type="molecule type" value="Genomic_DNA"/>
</dbReference>
<evidence type="ECO:0008006" key="4">
    <source>
        <dbReference type="Google" id="ProtNLM"/>
    </source>
</evidence>
<feature type="chain" id="PRO_5036834874" description="Vancomycin resistance protein" evidence="1">
    <location>
        <begin position="26"/>
        <end position="405"/>
    </location>
</feature>
<feature type="signal peptide" evidence="1">
    <location>
        <begin position="1"/>
        <end position="25"/>
    </location>
</feature>
<keyword evidence="3" id="KW-1185">Reference proteome</keyword>
<dbReference type="AlphaFoldDB" id="A0A917UUB7"/>
<evidence type="ECO:0000313" key="2">
    <source>
        <dbReference type="EMBL" id="GGJ86462.1"/>
    </source>
</evidence>
<accession>A0A917UUB7</accession>
<evidence type="ECO:0000313" key="3">
    <source>
        <dbReference type="Proteomes" id="UP000635726"/>
    </source>
</evidence>
<comment type="caution">
    <text evidence="2">The sequence shown here is derived from an EMBL/GenBank/DDBJ whole genome shotgun (WGS) entry which is preliminary data.</text>
</comment>
<reference evidence="2" key="2">
    <citation type="submission" date="2020-09" db="EMBL/GenBank/DDBJ databases">
        <authorList>
            <person name="Sun Q."/>
            <person name="Ohkuma M."/>
        </authorList>
    </citation>
    <scope>NUCLEOTIDE SEQUENCE</scope>
    <source>
        <strain evidence="2">JCM 14371</strain>
    </source>
</reference>
<proteinExistence type="predicted"/>
<dbReference type="InterPro" id="IPR007391">
    <property type="entry name" value="Vancomycin_resist_VanW"/>
</dbReference>
<dbReference type="PANTHER" id="PTHR35788:SF1">
    <property type="entry name" value="EXPORTED PROTEIN"/>
    <property type="match status" value="1"/>
</dbReference>
<keyword evidence="1" id="KW-0732">Signal</keyword>
<gene>
    <name evidence="2" type="ORF">GCM10008939_32990</name>
</gene>